<reference evidence="5 6" key="2">
    <citation type="journal article" date="2007" name="BMC Biol.">
        <title>A 100%-complete sequence reveals unusually simple genomic features in the hot-spring red alga Cyanidioschyzon merolae.</title>
        <authorList>
            <person name="Nozaki H."/>
            <person name="Takano H."/>
            <person name="Misumi O."/>
            <person name="Terasawa K."/>
            <person name="Matsuzaki M."/>
            <person name="Maruyama S."/>
            <person name="Nishida K."/>
            <person name="Yagisawa F."/>
            <person name="Yoshida Y."/>
            <person name="Fujiwara T."/>
            <person name="Takio S."/>
            <person name="Tamura K."/>
            <person name="Chung S.J."/>
            <person name="Nakamura S."/>
            <person name="Kuroiwa H."/>
            <person name="Tanaka K."/>
            <person name="Sato N."/>
            <person name="Kuroiwa T."/>
        </authorList>
    </citation>
    <scope>NUCLEOTIDE SEQUENCE [LARGE SCALE GENOMIC DNA]</scope>
    <source>
        <strain evidence="5 6">10D</strain>
    </source>
</reference>
<feature type="compositionally biased region" description="Low complexity" evidence="4">
    <location>
        <begin position="79"/>
        <end position="92"/>
    </location>
</feature>
<dbReference type="GO" id="GO:0030690">
    <property type="term" value="C:Noc1p-Noc2p complex"/>
    <property type="evidence" value="ECO:0007669"/>
    <property type="project" value="TreeGrafter"/>
</dbReference>
<feature type="region of interest" description="Disordered" evidence="4">
    <location>
        <begin position="1"/>
        <end position="111"/>
    </location>
</feature>
<dbReference type="STRING" id="280699.M1VJM8"/>
<feature type="region of interest" description="Disordered" evidence="4">
    <location>
        <begin position="693"/>
        <end position="714"/>
    </location>
</feature>
<evidence type="ECO:0000256" key="4">
    <source>
        <dbReference type="SAM" id="MobiDB-lite"/>
    </source>
</evidence>
<dbReference type="RefSeq" id="XP_005537589.1">
    <property type="nucleotide sequence ID" value="XM_005537532.1"/>
</dbReference>
<dbReference type="GO" id="GO:0042273">
    <property type="term" value="P:ribosomal large subunit biogenesis"/>
    <property type="evidence" value="ECO:0007669"/>
    <property type="project" value="TreeGrafter"/>
</dbReference>
<dbReference type="GO" id="GO:0005730">
    <property type="term" value="C:nucleolus"/>
    <property type="evidence" value="ECO:0007669"/>
    <property type="project" value="TreeGrafter"/>
</dbReference>
<dbReference type="GeneID" id="16995687"/>
<gene>
    <name evidence="5" type="ORF">CYME_CMO200C</name>
</gene>
<proteinExistence type="inferred from homology"/>
<name>M1VJM8_CYAM1</name>
<dbReference type="KEGG" id="cme:CYME_CMO200C"/>
<dbReference type="PANTHER" id="PTHR12687:SF4">
    <property type="entry name" value="NUCLEOLAR COMPLEX PROTEIN 2 HOMOLOG"/>
    <property type="match status" value="1"/>
</dbReference>
<sequence length="757" mass="85177">MGSKHPPQELYKRSGRVAWQEPKRRHSASKRTLSSDAPQKGSLDARRKRELKRDHTGHKRRRLAADGGAFAGATRALEAPAARQRNNNSRNASGTSGLSEDYETETSLVDLDPVAAHQQELVNLQKQDPEFYAYLRSHDDALLRFGESEASKATVADGNASSSAESDQASAASDASSSASGPADHATSDTYEAHRLDALEQSATRPTRHDAKRLRLDVSWIQRIRRELMRPSKRMAALRRLVSVLSHLVRERDVPAGNSDQARIGSFADADARHRVMLFAIVAVPAVLQRHLGAKLRDLDPNDPEWQRYRRLMLSYGMCFSSLFALVRDPLTKCYLIRRIEKLAHFLPLLPKWSKTLIRDLTIIWARPEELIMIRSQVHATLRALLGNLQPCIAQVVLRECYRTFTQTFKSRNPRTAASMDFCLQSARELFAESGDASYRVAFGEVQELGFQVRKALSSGRGCDCEAILNWSFIHAVEWWSHVLAVHEQLASLRFPYLQIVLILIDGLRSARLFGARFACIRALLRLAGEVHSYVPLCASLLEMLGQVECDRTTKGAARREVPVIDWPRLLRIQDAVLQSSNFGEAVVDEVVYSLLNWLTLYVRESAFPELAFPIQKQLIRLLRSSKSRFLRERLVVLVARLKDDIAAISNWRQANDVGAAMKVPNFVVIRLEQLLAAEREKRARVQPTGIIIPEPDSMASESPAAHTEEQPRDHLRVTDELLAQTDDILLEFHLDEDGETEPDAMAIDTKANVHLS</sequence>
<dbReference type="Gramene" id="CMO200CT">
    <property type="protein sequence ID" value="CMO200CT"/>
    <property type="gene ID" value="CMO200C"/>
</dbReference>
<dbReference type="InterPro" id="IPR005343">
    <property type="entry name" value="Noc2"/>
</dbReference>
<comment type="similarity">
    <text evidence="2">Belongs to the NOC2 family.</text>
</comment>
<feature type="compositionally biased region" description="Low complexity" evidence="4">
    <location>
        <begin position="160"/>
        <end position="185"/>
    </location>
</feature>
<feature type="compositionally biased region" description="Basic and acidic residues" evidence="4">
    <location>
        <begin position="1"/>
        <end position="12"/>
    </location>
</feature>
<evidence type="ECO:0000256" key="2">
    <source>
        <dbReference type="ARBA" id="ARBA00005907"/>
    </source>
</evidence>
<dbReference type="OMA" id="GCLRYYL"/>
<evidence type="ECO:0000313" key="6">
    <source>
        <dbReference type="Proteomes" id="UP000007014"/>
    </source>
</evidence>
<keyword evidence="3" id="KW-0539">Nucleus</keyword>
<accession>M1VJM8</accession>
<dbReference type="HOGENOM" id="CLU_011272_0_0_1"/>
<comment type="subcellular location">
    <subcellularLocation>
        <location evidence="1">Nucleus</location>
    </subcellularLocation>
</comment>
<dbReference type="PANTHER" id="PTHR12687">
    <property type="entry name" value="NUCLEOLAR COMPLEX 2 AND RAD4-RELATED"/>
    <property type="match status" value="1"/>
</dbReference>
<dbReference type="AlphaFoldDB" id="M1VJM8"/>
<dbReference type="eggNOG" id="KOG2256">
    <property type="taxonomic scope" value="Eukaryota"/>
</dbReference>
<feature type="region of interest" description="Disordered" evidence="4">
    <location>
        <begin position="156"/>
        <end position="188"/>
    </location>
</feature>
<feature type="compositionally biased region" description="Basic and acidic residues" evidence="4">
    <location>
        <begin position="43"/>
        <end position="54"/>
    </location>
</feature>
<dbReference type="GO" id="GO:0005654">
    <property type="term" value="C:nucleoplasm"/>
    <property type="evidence" value="ECO:0007669"/>
    <property type="project" value="TreeGrafter"/>
</dbReference>
<dbReference type="GO" id="GO:0030691">
    <property type="term" value="C:Noc2p-Noc3p complex"/>
    <property type="evidence" value="ECO:0007669"/>
    <property type="project" value="TreeGrafter"/>
</dbReference>
<evidence type="ECO:0000256" key="1">
    <source>
        <dbReference type="ARBA" id="ARBA00004123"/>
    </source>
</evidence>
<reference evidence="5 6" key="1">
    <citation type="journal article" date="2004" name="Nature">
        <title>Genome sequence of the ultrasmall unicellular red alga Cyanidioschyzon merolae 10D.</title>
        <authorList>
            <person name="Matsuzaki M."/>
            <person name="Misumi O."/>
            <person name="Shin-i T."/>
            <person name="Maruyama S."/>
            <person name="Takahara M."/>
            <person name="Miyagishima S."/>
            <person name="Mori T."/>
            <person name="Nishida K."/>
            <person name="Yagisawa F."/>
            <person name="Nishida K."/>
            <person name="Yoshida Y."/>
            <person name="Nishimura Y."/>
            <person name="Nakao S."/>
            <person name="Kobayashi T."/>
            <person name="Momoyama Y."/>
            <person name="Higashiyama T."/>
            <person name="Minoda A."/>
            <person name="Sano M."/>
            <person name="Nomoto H."/>
            <person name="Oishi K."/>
            <person name="Hayashi H."/>
            <person name="Ohta F."/>
            <person name="Nishizaka S."/>
            <person name="Haga S."/>
            <person name="Miura S."/>
            <person name="Morishita T."/>
            <person name="Kabeya Y."/>
            <person name="Terasawa K."/>
            <person name="Suzuki Y."/>
            <person name="Ishii Y."/>
            <person name="Asakawa S."/>
            <person name="Takano H."/>
            <person name="Ohta N."/>
            <person name="Kuroiwa H."/>
            <person name="Tanaka K."/>
            <person name="Shimizu N."/>
            <person name="Sugano S."/>
            <person name="Sato N."/>
            <person name="Nozaki H."/>
            <person name="Ogasawara N."/>
            <person name="Kohara Y."/>
            <person name="Kuroiwa T."/>
        </authorList>
    </citation>
    <scope>NUCLEOTIDE SEQUENCE [LARGE SCALE GENOMIC DNA]</scope>
    <source>
        <strain evidence="5 6">10D</strain>
    </source>
</reference>
<evidence type="ECO:0000256" key="3">
    <source>
        <dbReference type="ARBA" id="ARBA00023242"/>
    </source>
</evidence>
<protein>
    <submittedName>
        <fullName evidence="5">Similar to nucleolar ribosome transport complex component Noc2p</fullName>
    </submittedName>
</protein>
<organism evidence="5 6">
    <name type="scientific">Cyanidioschyzon merolae (strain NIES-3377 / 10D)</name>
    <name type="common">Unicellular red alga</name>
    <dbReference type="NCBI Taxonomy" id="280699"/>
    <lineage>
        <taxon>Eukaryota</taxon>
        <taxon>Rhodophyta</taxon>
        <taxon>Bangiophyceae</taxon>
        <taxon>Cyanidiales</taxon>
        <taxon>Cyanidiaceae</taxon>
        <taxon>Cyanidioschyzon</taxon>
    </lineage>
</organism>
<dbReference type="Proteomes" id="UP000007014">
    <property type="component" value="Chromosome 15"/>
</dbReference>
<dbReference type="EMBL" id="AP006497">
    <property type="protein sequence ID" value="BAM81553.1"/>
    <property type="molecule type" value="Genomic_DNA"/>
</dbReference>
<dbReference type="Pfam" id="PF03715">
    <property type="entry name" value="Noc2"/>
    <property type="match status" value="1"/>
</dbReference>
<keyword evidence="6" id="KW-1185">Reference proteome</keyword>
<evidence type="ECO:0000313" key="5">
    <source>
        <dbReference type="EMBL" id="BAM81553.1"/>
    </source>
</evidence>
<dbReference type="OrthoDB" id="10266662at2759"/>